<dbReference type="Gene3D" id="3.30.450.180">
    <property type="match status" value="1"/>
</dbReference>
<dbReference type="OrthoDB" id="3291396at2"/>
<feature type="coiled-coil region" evidence="1">
    <location>
        <begin position="418"/>
        <end position="445"/>
    </location>
</feature>
<dbReference type="Gene3D" id="1.10.260.40">
    <property type="entry name" value="lambda repressor-like DNA-binding domains"/>
    <property type="match status" value="1"/>
</dbReference>
<evidence type="ECO:0000259" key="2">
    <source>
        <dbReference type="PROSITE" id="PS50943"/>
    </source>
</evidence>
<dbReference type="Proteomes" id="UP000435837">
    <property type="component" value="Unassembled WGS sequence"/>
</dbReference>
<dbReference type="PROSITE" id="PS50943">
    <property type="entry name" value="HTH_CROC1"/>
    <property type="match status" value="1"/>
</dbReference>
<feature type="domain" description="HTH cro/C1-type" evidence="2">
    <location>
        <begin position="36"/>
        <end position="91"/>
    </location>
</feature>
<dbReference type="InterPro" id="IPR041413">
    <property type="entry name" value="MLTR_LBD"/>
</dbReference>
<dbReference type="PANTHER" id="PTHR35010:SF2">
    <property type="entry name" value="BLL4672 PROTEIN"/>
    <property type="match status" value="1"/>
</dbReference>
<dbReference type="Pfam" id="PF17765">
    <property type="entry name" value="MLTR_LBD"/>
    <property type="match status" value="1"/>
</dbReference>
<proteinExistence type="predicted"/>
<accession>A0A640SBV1</accession>
<protein>
    <recommendedName>
        <fullName evidence="2">HTH cro/C1-type domain-containing protein</fullName>
    </recommendedName>
</protein>
<dbReference type="SUPFAM" id="SSF47413">
    <property type="entry name" value="lambda repressor-like DNA-binding domains"/>
    <property type="match status" value="1"/>
</dbReference>
<dbReference type="InterPro" id="IPR001387">
    <property type="entry name" value="Cro/C1-type_HTH"/>
</dbReference>
<dbReference type="CDD" id="cd00093">
    <property type="entry name" value="HTH_XRE"/>
    <property type="match status" value="1"/>
</dbReference>
<dbReference type="InterPro" id="IPR010982">
    <property type="entry name" value="Lambda_DNA-bd_dom_sf"/>
</dbReference>
<sequence length="462" mass="51101">MAARRRAESDDTAAKKGTSAAPVGVAGQYMGFGGMLKRWRKAAGVNQIVLARALGIGERTYRNIERGATPRFSQPQCDALADLLKLDADERHALLLYNVGTYLRASTADGRPELGPALRLLIDRQMPSPTYLSDRNWNILAYNKAMAELWPWVMEPRANIIRWALTTPEGRATYHDWHKHAAVFVRMLRFALTTHGGDTDLQELISDVKKNPEIQKIWDADADLVEHRDGHVFLASIPTLGWKTIEIVSHVAYPAIMPDCRFVVMTWVEAEPDAQRDALGGPRNAWAEETHNTAHERSRAQARIAEADRLRDMDLRTARLVVDSAEKAAAKAGKDGIPLPALSRLMGPTSQLTLSPSTRNVVWAVEEAPGEWGVSQVSPSTLIARVPPAAIHGDARAELKRLTRFALPAAPDAAADRVQQLLSELDQQQSLLREIQRDLDGHRSALRPPQGIAREVQAELVS</sequence>
<evidence type="ECO:0000313" key="3">
    <source>
        <dbReference type="EMBL" id="GFE08617.1"/>
    </source>
</evidence>
<evidence type="ECO:0000256" key="1">
    <source>
        <dbReference type="SAM" id="Coils"/>
    </source>
</evidence>
<dbReference type="GO" id="GO:0003677">
    <property type="term" value="F:DNA binding"/>
    <property type="evidence" value="ECO:0007669"/>
    <property type="project" value="InterPro"/>
</dbReference>
<dbReference type="SMART" id="SM00530">
    <property type="entry name" value="HTH_XRE"/>
    <property type="match status" value="1"/>
</dbReference>
<comment type="caution">
    <text evidence="3">The sequence shown here is derived from an EMBL/GenBank/DDBJ whole genome shotgun (WGS) entry which is preliminary data.</text>
</comment>
<organism evidence="3 4">
    <name type="scientific">Streptomyces caniferus</name>
    <dbReference type="NCBI Taxonomy" id="285557"/>
    <lineage>
        <taxon>Bacteria</taxon>
        <taxon>Bacillati</taxon>
        <taxon>Actinomycetota</taxon>
        <taxon>Actinomycetes</taxon>
        <taxon>Kitasatosporales</taxon>
        <taxon>Streptomycetaceae</taxon>
        <taxon>Streptomyces</taxon>
    </lineage>
</organism>
<keyword evidence="1" id="KW-0175">Coiled coil</keyword>
<dbReference type="AlphaFoldDB" id="A0A640SBV1"/>
<gene>
    <name evidence="3" type="ORF">Scani_48850</name>
</gene>
<evidence type="ECO:0000313" key="4">
    <source>
        <dbReference type="Proteomes" id="UP000435837"/>
    </source>
</evidence>
<reference evidence="3 4" key="1">
    <citation type="submission" date="2019-12" db="EMBL/GenBank/DDBJ databases">
        <title>Whole genome shotgun sequence of Streptomyces caniferus NBRC 15389.</title>
        <authorList>
            <person name="Ichikawa N."/>
            <person name="Kimura A."/>
            <person name="Kitahashi Y."/>
            <person name="Komaki H."/>
            <person name="Tamura T."/>
        </authorList>
    </citation>
    <scope>NUCLEOTIDE SEQUENCE [LARGE SCALE GENOMIC DNA]</scope>
    <source>
        <strain evidence="3 4">NBRC 15389</strain>
    </source>
</reference>
<dbReference type="EMBL" id="BLIN01000005">
    <property type="protein sequence ID" value="GFE08617.1"/>
    <property type="molecule type" value="Genomic_DNA"/>
</dbReference>
<name>A0A640SBV1_9ACTN</name>
<dbReference type="PANTHER" id="PTHR35010">
    <property type="entry name" value="BLL4672 PROTEIN-RELATED"/>
    <property type="match status" value="1"/>
</dbReference>
<dbReference type="Pfam" id="PF13560">
    <property type="entry name" value="HTH_31"/>
    <property type="match status" value="1"/>
</dbReference>